<evidence type="ECO:0000313" key="1">
    <source>
        <dbReference type="EMBL" id="SQD79878.1"/>
    </source>
</evidence>
<dbReference type="KEGG" id="mya:MORIYA_3423"/>
<dbReference type="InterPro" id="IPR052945">
    <property type="entry name" value="Mitotic_Regulator"/>
</dbReference>
<keyword evidence="1" id="KW-0969">Cilium</keyword>
<name>A0A330LVQ1_9GAMM</name>
<gene>
    <name evidence="1" type="ORF">MORIYA_3423</name>
</gene>
<dbReference type="InterPro" id="IPR006597">
    <property type="entry name" value="Sel1-like"/>
</dbReference>
<dbReference type="InterPro" id="IPR011990">
    <property type="entry name" value="TPR-like_helical_dom_sf"/>
</dbReference>
<dbReference type="PANTHER" id="PTHR43628:SF1">
    <property type="entry name" value="CHITIN SYNTHASE REGULATORY FACTOR 2-RELATED"/>
    <property type="match status" value="1"/>
</dbReference>
<dbReference type="PANTHER" id="PTHR43628">
    <property type="entry name" value="ACTIVATOR OF C KINASE PROTEIN 1-RELATED"/>
    <property type="match status" value="1"/>
</dbReference>
<dbReference type="OrthoDB" id="5599218at2"/>
<protein>
    <submittedName>
        <fullName evidence="1">Putative sodium-type flagellar protein MotX</fullName>
    </submittedName>
</protein>
<dbReference type="EMBL" id="LS483250">
    <property type="protein sequence ID" value="SQD79878.1"/>
    <property type="molecule type" value="Genomic_DNA"/>
</dbReference>
<reference evidence="2" key="1">
    <citation type="submission" date="2018-05" db="EMBL/GenBank/DDBJ databases">
        <authorList>
            <person name="Cea G.-C."/>
            <person name="William W."/>
        </authorList>
    </citation>
    <scope>NUCLEOTIDE SEQUENCE [LARGE SCALE GENOMIC DNA]</scope>
    <source>
        <strain evidence="2">DB21MT 5</strain>
    </source>
</reference>
<proteinExistence type="predicted"/>
<dbReference type="SMART" id="SM00671">
    <property type="entry name" value="SEL1"/>
    <property type="match status" value="2"/>
</dbReference>
<dbReference type="Pfam" id="PF08238">
    <property type="entry name" value="Sel1"/>
    <property type="match status" value="3"/>
</dbReference>
<keyword evidence="1" id="KW-0282">Flagellum</keyword>
<organism evidence="1 2">
    <name type="scientific">Moritella yayanosii</name>
    <dbReference type="NCBI Taxonomy" id="69539"/>
    <lineage>
        <taxon>Bacteria</taxon>
        <taxon>Pseudomonadati</taxon>
        <taxon>Pseudomonadota</taxon>
        <taxon>Gammaproteobacteria</taxon>
        <taxon>Alteromonadales</taxon>
        <taxon>Moritellaceae</taxon>
        <taxon>Moritella</taxon>
    </lineage>
</organism>
<keyword evidence="1" id="KW-0966">Cell projection</keyword>
<sequence>MLITPTTNLTTIGHYVKTATLYYVKMTVLVTCTSVSLLAMNDANADVNDNQTVASQSIASQSVGVKEQRITDSGKRAVAAEKAGNITTKYSDYPSVIELYSDDELNQLIAENTHLKRVRADECQLVADIKVRAELVKLPTYQFLWGDMLAWGVCVDKNAELGIYFMRAAARQGLPRALEQLGRYYVQGKFVQQDIERALPLFEQSAKLGFLPAKVQWAELLIKGHGSPYDYQTAYSYLYNTVTADVKMHNKLTILLAKLENLMPKRVVIAAKNAAKYN</sequence>
<dbReference type="RefSeq" id="WP_112716843.1">
    <property type="nucleotide sequence ID" value="NZ_LS483250.1"/>
</dbReference>
<dbReference type="Gene3D" id="1.25.40.10">
    <property type="entry name" value="Tetratricopeptide repeat domain"/>
    <property type="match status" value="1"/>
</dbReference>
<accession>A0A330LVQ1</accession>
<evidence type="ECO:0000313" key="2">
    <source>
        <dbReference type="Proteomes" id="UP000250163"/>
    </source>
</evidence>
<dbReference type="AlphaFoldDB" id="A0A330LVQ1"/>
<dbReference type="Proteomes" id="UP000250163">
    <property type="component" value="Chromosome MORIYA"/>
</dbReference>
<keyword evidence="2" id="KW-1185">Reference proteome</keyword>
<dbReference type="SUPFAM" id="SSF81901">
    <property type="entry name" value="HCP-like"/>
    <property type="match status" value="1"/>
</dbReference>